<protein>
    <submittedName>
        <fullName evidence="1">Uncharacterized protein</fullName>
    </submittedName>
</protein>
<evidence type="ECO:0000313" key="1">
    <source>
        <dbReference type="EMBL" id="JAD50206.1"/>
    </source>
</evidence>
<reference evidence="1" key="1">
    <citation type="submission" date="2014-09" db="EMBL/GenBank/DDBJ databases">
        <authorList>
            <person name="Magalhaes I.L.F."/>
            <person name="Oliveira U."/>
            <person name="Santos F.R."/>
            <person name="Vidigal T.H.D.A."/>
            <person name="Brescovit A.D."/>
            <person name="Santos A.J."/>
        </authorList>
    </citation>
    <scope>NUCLEOTIDE SEQUENCE</scope>
    <source>
        <tissue evidence="1">Shoot tissue taken approximately 20 cm above the soil surface</tissue>
    </source>
</reference>
<proteinExistence type="predicted"/>
<reference evidence="1" key="2">
    <citation type="journal article" date="2015" name="Data Brief">
        <title>Shoot transcriptome of the giant reed, Arundo donax.</title>
        <authorList>
            <person name="Barrero R.A."/>
            <person name="Guerrero F.D."/>
            <person name="Moolhuijzen P."/>
            <person name="Goolsby J.A."/>
            <person name="Tidwell J."/>
            <person name="Bellgard S.E."/>
            <person name="Bellgard M.I."/>
        </authorList>
    </citation>
    <scope>NUCLEOTIDE SEQUENCE</scope>
    <source>
        <tissue evidence="1">Shoot tissue taken approximately 20 cm above the soil surface</tissue>
    </source>
</reference>
<organism evidence="1">
    <name type="scientific">Arundo donax</name>
    <name type="common">Giant reed</name>
    <name type="synonym">Donax arundinaceus</name>
    <dbReference type="NCBI Taxonomy" id="35708"/>
    <lineage>
        <taxon>Eukaryota</taxon>
        <taxon>Viridiplantae</taxon>
        <taxon>Streptophyta</taxon>
        <taxon>Embryophyta</taxon>
        <taxon>Tracheophyta</taxon>
        <taxon>Spermatophyta</taxon>
        <taxon>Magnoliopsida</taxon>
        <taxon>Liliopsida</taxon>
        <taxon>Poales</taxon>
        <taxon>Poaceae</taxon>
        <taxon>PACMAD clade</taxon>
        <taxon>Arundinoideae</taxon>
        <taxon>Arundineae</taxon>
        <taxon>Arundo</taxon>
    </lineage>
</organism>
<dbReference type="EMBL" id="GBRH01247689">
    <property type="protein sequence ID" value="JAD50206.1"/>
    <property type="molecule type" value="Transcribed_RNA"/>
</dbReference>
<sequence length="82" mass="9640">MPKNAFRPALRKLKKTRLPIQITRPARWMVLEYPVMWISSTFLRRSSTRSIHTRITPARRERSAFWAELTATGPAFLASEKR</sequence>
<accession>A0A0A9AGD6</accession>
<name>A0A0A9AGD6_ARUDO</name>
<dbReference type="AlphaFoldDB" id="A0A0A9AGD6"/>